<name>A0AAV3B1Q3_PYXAD</name>
<comment type="caution">
    <text evidence="2">The sequence shown here is derived from an EMBL/GenBank/DDBJ whole genome shotgun (WGS) entry which is preliminary data.</text>
</comment>
<sequence length="122" mass="14176">MSVDFDICIPNYAFIVLLLIYYSLVIGKDKKYISMCMMYMVSAVWGMSKPCVFCSRCSTLQCRVFNSILVWHAMLVVLNCLFVINSFRFFCYMFCFLLVCFTVGTSFHISLKYKSVTKPFCS</sequence>
<keyword evidence="3" id="KW-1185">Reference proteome</keyword>
<proteinExistence type="predicted"/>
<dbReference type="Proteomes" id="UP001181693">
    <property type="component" value="Unassembled WGS sequence"/>
</dbReference>
<feature type="transmembrane region" description="Helical" evidence="1">
    <location>
        <begin position="64"/>
        <end position="84"/>
    </location>
</feature>
<feature type="transmembrane region" description="Helical" evidence="1">
    <location>
        <begin position="90"/>
        <end position="109"/>
    </location>
</feature>
<evidence type="ECO:0000313" key="2">
    <source>
        <dbReference type="EMBL" id="DBA31983.1"/>
    </source>
</evidence>
<reference evidence="2" key="1">
    <citation type="thesis" date="2020" institute="ProQuest LLC" country="789 East Eisenhower Parkway, Ann Arbor, MI, USA">
        <title>Comparative Genomics and Chromosome Evolution.</title>
        <authorList>
            <person name="Mudd A.B."/>
        </authorList>
    </citation>
    <scope>NUCLEOTIDE SEQUENCE</scope>
    <source>
        <strain evidence="2">1538</strain>
        <tissue evidence="2">Blood</tissue>
    </source>
</reference>
<keyword evidence="1" id="KW-0472">Membrane</keyword>
<dbReference type="AlphaFoldDB" id="A0AAV3B1Q3"/>
<organism evidence="2 3">
    <name type="scientific">Pyxicephalus adspersus</name>
    <name type="common">African bullfrog</name>
    <dbReference type="NCBI Taxonomy" id="30357"/>
    <lineage>
        <taxon>Eukaryota</taxon>
        <taxon>Metazoa</taxon>
        <taxon>Chordata</taxon>
        <taxon>Craniata</taxon>
        <taxon>Vertebrata</taxon>
        <taxon>Euteleostomi</taxon>
        <taxon>Amphibia</taxon>
        <taxon>Batrachia</taxon>
        <taxon>Anura</taxon>
        <taxon>Neobatrachia</taxon>
        <taxon>Ranoidea</taxon>
        <taxon>Pyxicephalidae</taxon>
        <taxon>Pyxicephalinae</taxon>
        <taxon>Pyxicephalus</taxon>
    </lineage>
</organism>
<accession>A0AAV3B1Q3</accession>
<feature type="transmembrane region" description="Helical" evidence="1">
    <location>
        <begin position="7"/>
        <end position="26"/>
    </location>
</feature>
<evidence type="ECO:0000313" key="3">
    <source>
        <dbReference type="Proteomes" id="UP001181693"/>
    </source>
</evidence>
<keyword evidence="1" id="KW-0812">Transmembrane</keyword>
<evidence type="ECO:0000256" key="1">
    <source>
        <dbReference type="SAM" id="Phobius"/>
    </source>
</evidence>
<keyword evidence="1" id="KW-1133">Transmembrane helix</keyword>
<dbReference type="EMBL" id="DYDO01000002">
    <property type="protein sequence ID" value="DBA31983.1"/>
    <property type="molecule type" value="Genomic_DNA"/>
</dbReference>
<gene>
    <name evidence="2" type="ORF">GDO54_007735</name>
</gene>
<protein>
    <submittedName>
        <fullName evidence="2">Uncharacterized protein</fullName>
    </submittedName>
</protein>